<evidence type="ECO:0000313" key="8">
    <source>
        <dbReference type="Proteomes" id="UP000317429"/>
    </source>
</evidence>
<feature type="domain" description="RNA-binding S4" evidence="6">
    <location>
        <begin position="18"/>
        <end position="80"/>
    </location>
</feature>
<comment type="similarity">
    <text evidence="1 5">Belongs to the pseudouridine synthase RluA family.</text>
</comment>
<keyword evidence="8" id="KW-1185">Reference proteome</keyword>
<dbReference type="GO" id="GO:0003723">
    <property type="term" value="F:RNA binding"/>
    <property type="evidence" value="ECO:0007669"/>
    <property type="project" value="UniProtKB-KW"/>
</dbReference>
<dbReference type="Pfam" id="PF01479">
    <property type="entry name" value="S4"/>
    <property type="match status" value="1"/>
</dbReference>
<reference evidence="7 8" key="1">
    <citation type="submission" date="2019-02" db="EMBL/GenBank/DDBJ databases">
        <title>Deep-cultivation of Planctomycetes and their phenomic and genomic characterization uncovers novel biology.</title>
        <authorList>
            <person name="Wiegand S."/>
            <person name="Jogler M."/>
            <person name="Boedeker C."/>
            <person name="Pinto D."/>
            <person name="Vollmers J."/>
            <person name="Rivas-Marin E."/>
            <person name="Kohn T."/>
            <person name="Peeters S.H."/>
            <person name="Heuer A."/>
            <person name="Rast P."/>
            <person name="Oberbeckmann S."/>
            <person name="Bunk B."/>
            <person name="Jeske O."/>
            <person name="Meyerdierks A."/>
            <person name="Storesund J.E."/>
            <person name="Kallscheuer N."/>
            <person name="Luecker S."/>
            <person name="Lage O.M."/>
            <person name="Pohl T."/>
            <person name="Merkel B.J."/>
            <person name="Hornburger P."/>
            <person name="Mueller R.-W."/>
            <person name="Bruemmer F."/>
            <person name="Labrenz M."/>
            <person name="Spormann A.M."/>
            <person name="Op den Camp H."/>
            <person name="Overmann J."/>
            <person name="Amann R."/>
            <person name="Jetten M.S.M."/>
            <person name="Mascher T."/>
            <person name="Medema M.H."/>
            <person name="Devos D.P."/>
            <person name="Kaster A.-K."/>
            <person name="Ovreas L."/>
            <person name="Rohde M."/>
            <person name="Galperin M.Y."/>
            <person name="Jogler C."/>
        </authorList>
    </citation>
    <scope>NUCLEOTIDE SEQUENCE [LARGE SCALE GENOMIC DNA]</scope>
    <source>
        <strain evidence="7 8">Pla175</strain>
    </source>
</reference>
<keyword evidence="2 5" id="KW-0413">Isomerase</keyword>
<dbReference type="Pfam" id="PF00849">
    <property type="entry name" value="PseudoU_synth_2"/>
    <property type="match status" value="1"/>
</dbReference>
<name>A0A518DI41_9BACT</name>
<dbReference type="PROSITE" id="PS01129">
    <property type="entry name" value="PSI_RLU"/>
    <property type="match status" value="1"/>
</dbReference>
<dbReference type="CDD" id="cd02869">
    <property type="entry name" value="PseudoU_synth_RluA_like"/>
    <property type="match status" value="1"/>
</dbReference>
<dbReference type="RefSeq" id="WP_145290994.1">
    <property type="nucleotide sequence ID" value="NZ_CP036291.1"/>
</dbReference>
<comment type="catalytic activity">
    <reaction evidence="5">
        <text>a uridine in RNA = a pseudouridine in RNA</text>
        <dbReference type="Rhea" id="RHEA:48348"/>
        <dbReference type="Rhea" id="RHEA-COMP:12068"/>
        <dbReference type="Rhea" id="RHEA-COMP:12069"/>
        <dbReference type="ChEBI" id="CHEBI:65314"/>
        <dbReference type="ChEBI" id="CHEBI:65315"/>
    </reaction>
</comment>
<dbReference type="InterPro" id="IPR006224">
    <property type="entry name" value="PsdUridine_synth_RluA-like_CS"/>
</dbReference>
<dbReference type="SUPFAM" id="SSF55174">
    <property type="entry name" value="Alpha-L RNA-binding motif"/>
    <property type="match status" value="1"/>
</dbReference>
<dbReference type="PROSITE" id="PS50889">
    <property type="entry name" value="S4"/>
    <property type="match status" value="1"/>
</dbReference>
<dbReference type="OrthoDB" id="9784108at2"/>
<dbReference type="EC" id="5.4.99.-" evidence="5"/>
<dbReference type="InterPro" id="IPR036986">
    <property type="entry name" value="S4_RNA-bd_sf"/>
</dbReference>
<dbReference type="InterPro" id="IPR006145">
    <property type="entry name" value="PsdUridine_synth_RsuA/RluA"/>
</dbReference>
<gene>
    <name evidence="7" type="ORF">Pla175_45710</name>
</gene>
<evidence type="ECO:0000256" key="3">
    <source>
        <dbReference type="PIRSR" id="PIRSR606225-1"/>
    </source>
</evidence>
<dbReference type="Gene3D" id="3.30.2350.10">
    <property type="entry name" value="Pseudouridine synthase"/>
    <property type="match status" value="1"/>
</dbReference>
<evidence type="ECO:0000313" key="7">
    <source>
        <dbReference type="EMBL" id="QDU91151.1"/>
    </source>
</evidence>
<dbReference type="CDD" id="cd00165">
    <property type="entry name" value="S4"/>
    <property type="match status" value="1"/>
</dbReference>
<dbReference type="GO" id="GO:0000455">
    <property type="term" value="P:enzyme-directed rRNA pseudouridine synthesis"/>
    <property type="evidence" value="ECO:0007669"/>
    <property type="project" value="UniProtKB-ARBA"/>
</dbReference>
<dbReference type="AlphaFoldDB" id="A0A518DI41"/>
<dbReference type="SUPFAM" id="SSF55120">
    <property type="entry name" value="Pseudouridine synthase"/>
    <property type="match status" value="1"/>
</dbReference>
<dbReference type="SMART" id="SM00363">
    <property type="entry name" value="S4"/>
    <property type="match status" value="1"/>
</dbReference>
<dbReference type="InterPro" id="IPR050188">
    <property type="entry name" value="RluA_PseudoU_synthase"/>
</dbReference>
<dbReference type="KEGG" id="pnd:Pla175_45710"/>
<dbReference type="InterPro" id="IPR002942">
    <property type="entry name" value="S4_RNA-bd"/>
</dbReference>
<evidence type="ECO:0000256" key="5">
    <source>
        <dbReference type="RuleBase" id="RU362028"/>
    </source>
</evidence>
<proteinExistence type="inferred from homology"/>
<evidence type="ECO:0000256" key="1">
    <source>
        <dbReference type="ARBA" id="ARBA00010876"/>
    </source>
</evidence>
<dbReference type="NCBIfam" id="TIGR00005">
    <property type="entry name" value="rluA_subfam"/>
    <property type="match status" value="1"/>
</dbReference>
<dbReference type="PANTHER" id="PTHR21600">
    <property type="entry name" value="MITOCHONDRIAL RNA PSEUDOURIDINE SYNTHASE"/>
    <property type="match status" value="1"/>
</dbReference>
<dbReference type="Gene3D" id="3.10.290.10">
    <property type="entry name" value="RNA-binding S4 domain"/>
    <property type="match status" value="1"/>
</dbReference>
<evidence type="ECO:0000256" key="4">
    <source>
        <dbReference type="PROSITE-ProRule" id="PRU00182"/>
    </source>
</evidence>
<keyword evidence="4" id="KW-0694">RNA-binding</keyword>
<accession>A0A518DI41</accession>
<dbReference type="EMBL" id="CP036291">
    <property type="protein sequence ID" value="QDU91151.1"/>
    <property type="molecule type" value="Genomic_DNA"/>
</dbReference>
<protein>
    <recommendedName>
        <fullName evidence="5">Pseudouridine synthase</fullName>
        <ecNumber evidence="5">5.4.99.-</ecNumber>
    </recommendedName>
</protein>
<feature type="active site" evidence="3">
    <location>
        <position position="141"/>
    </location>
</feature>
<dbReference type="InterPro" id="IPR020103">
    <property type="entry name" value="PsdUridine_synth_cat_dom_sf"/>
</dbReference>
<dbReference type="Proteomes" id="UP000317429">
    <property type="component" value="Chromosome"/>
</dbReference>
<dbReference type="InterPro" id="IPR006225">
    <property type="entry name" value="PsdUridine_synth_RluC/D"/>
</dbReference>
<dbReference type="PANTHER" id="PTHR21600:SF44">
    <property type="entry name" value="RIBOSOMAL LARGE SUBUNIT PSEUDOURIDINE SYNTHASE D"/>
    <property type="match status" value="1"/>
</dbReference>
<organism evidence="7 8">
    <name type="scientific">Pirellulimonas nuda</name>
    <dbReference type="NCBI Taxonomy" id="2528009"/>
    <lineage>
        <taxon>Bacteria</taxon>
        <taxon>Pseudomonadati</taxon>
        <taxon>Planctomycetota</taxon>
        <taxon>Planctomycetia</taxon>
        <taxon>Pirellulales</taxon>
        <taxon>Lacipirellulaceae</taxon>
        <taxon>Pirellulimonas</taxon>
    </lineage>
</organism>
<dbReference type="GO" id="GO:0120159">
    <property type="term" value="F:rRNA pseudouridine synthase activity"/>
    <property type="evidence" value="ECO:0007669"/>
    <property type="project" value="UniProtKB-ARBA"/>
</dbReference>
<comment type="function">
    <text evidence="5">Responsible for synthesis of pseudouridine from uracil.</text>
</comment>
<evidence type="ECO:0000259" key="6">
    <source>
        <dbReference type="SMART" id="SM00363"/>
    </source>
</evidence>
<evidence type="ECO:0000256" key="2">
    <source>
        <dbReference type="ARBA" id="ARBA00023235"/>
    </source>
</evidence>
<sequence>MSEPTSEAFVVEDEQTDLRLDALLVARYPQHSRAAIQRSIAAGHVQVDGRQRKSSYRVSPGEAIAVAQFEVARPGPEPEEIPLSILYEDDDLIVVDKPAGMIVHPAKGHWAGTLASALAFRFQSLSGVGGPTRPGIVHRLDRETSGVIVVAKHDRAHHALADQFKSRTVEKTYWALVVGRPDRDEDLIDRPIGAHPHYRERMAVRADHSTSRPAQTRMRVVERFAKTALIAATPLTGRTHQIRVHLASVGSPVLCDKLYGGRSQITRGELWPDAQGDPAELILQRQALHAQQLQIDQPTTGERLSFSAPLPSDLAHTIRYLRQTEDCLD</sequence>